<dbReference type="EMBL" id="JXCL01000007">
    <property type="protein sequence ID" value="KIL23839.1"/>
    <property type="molecule type" value="Genomic_DNA"/>
</dbReference>
<evidence type="ECO:0000313" key="2">
    <source>
        <dbReference type="Proteomes" id="UP000031978"/>
    </source>
</evidence>
<proteinExistence type="predicted"/>
<name>A0AB34QXT8_BACPU</name>
<accession>A0AB34QXT8</accession>
<reference evidence="1 2" key="1">
    <citation type="submission" date="2014-12" db="EMBL/GenBank/DDBJ databases">
        <title>Draft Genome Sequences of Five Spore-Forming Food Isolates of Bacillus pumilus.</title>
        <authorList>
            <person name="de Jong A."/>
            <person name="van Heel A.J."/>
            <person name="Montalban-Lopez M."/>
            <person name="Krawczyk A.O."/>
            <person name="Berendsen E.M."/>
            <person name="Wells-Bennik M."/>
            <person name="Kuipers O.P."/>
        </authorList>
    </citation>
    <scope>NUCLEOTIDE SEQUENCE [LARGE SCALE GENOMIC DNA]</scope>
    <source>
        <strain evidence="1 2">B4127</strain>
    </source>
</reference>
<evidence type="ECO:0000313" key="1">
    <source>
        <dbReference type="EMBL" id="KIL23839.1"/>
    </source>
</evidence>
<gene>
    <name evidence="1" type="ORF">B4127_2772</name>
</gene>
<dbReference type="Proteomes" id="UP000031978">
    <property type="component" value="Unassembled WGS sequence"/>
</dbReference>
<protein>
    <submittedName>
        <fullName evidence="1">Uncharacterized protein</fullName>
    </submittedName>
</protein>
<sequence length="54" mass="6383">MSVDLRAHKNADQKTVSSNLQWMIRKILVYFNSFEACAPYKVKEGHELFHRLMT</sequence>
<dbReference type="AlphaFoldDB" id="A0AB34QXT8"/>
<organism evidence="1 2">
    <name type="scientific">Bacillus pumilus</name>
    <name type="common">Bacillus mesentericus</name>
    <dbReference type="NCBI Taxonomy" id="1408"/>
    <lineage>
        <taxon>Bacteria</taxon>
        <taxon>Bacillati</taxon>
        <taxon>Bacillota</taxon>
        <taxon>Bacilli</taxon>
        <taxon>Bacillales</taxon>
        <taxon>Bacillaceae</taxon>
        <taxon>Bacillus</taxon>
    </lineage>
</organism>
<comment type="caution">
    <text evidence="1">The sequence shown here is derived from an EMBL/GenBank/DDBJ whole genome shotgun (WGS) entry which is preliminary data.</text>
</comment>